<proteinExistence type="predicted"/>
<dbReference type="Proteomes" id="UP000321947">
    <property type="component" value="Unassembled WGS sequence"/>
</dbReference>
<evidence type="ECO:0000313" key="3">
    <source>
        <dbReference type="EMBL" id="TYK01909.1"/>
    </source>
</evidence>
<protein>
    <submittedName>
        <fullName evidence="3">Uncharacterized protein</fullName>
    </submittedName>
</protein>
<dbReference type="AlphaFoldDB" id="A0A5D3BUY9"/>
<dbReference type="OrthoDB" id="1838697at2759"/>
<organism evidence="3 5">
    <name type="scientific">Cucumis melo var. makuwa</name>
    <name type="common">Oriental melon</name>
    <dbReference type="NCBI Taxonomy" id="1194695"/>
    <lineage>
        <taxon>Eukaryota</taxon>
        <taxon>Viridiplantae</taxon>
        <taxon>Streptophyta</taxon>
        <taxon>Embryophyta</taxon>
        <taxon>Tracheophyta</taxon>
        <taxon>Spermatophyta</taxon>
        <taxon>Magnoliopsida</taxon>
        <taxon>eudicotyledons</taxon>
        <taxon>Gunneridae</taxon>
        <taxon>Pentapetalae</taxon>
        <taxon>rosids</taxon>
        <taxon>fabids</taxon>
        <taxon>Cucurbitales</taxon>
        <taxon>Cucurbitaceae</taxon>
        <taxon>Benincaseae</taxon>
        <taxon>Cucumis</taxon>
    </lineage>
</organism>
<comment type="caution">
    <text evidence="3">The sequence shown here is derived from an EMBL/GenBank/DDBJ whole genome shotgun (WGS) entry which is preliminary data.</text>
</comment>
<evidence type="ECO:0000313" key="2">
    <source>
        <dbReference type="EMBL" id="KAA0052355.1"/>
    </source>
</evidence>
<gene>
    <name evidence="3" type="ORF">E5676_scaffold113G001770</name>
    <name evidence="2" type="ORF">E6C27_scaffold207G001970</name>
</gene>
<dbReference type="Proteomes" id="UP000321393">
    <property type="component" value="Unassembled WGS sequence"/>
</dbReference>
<reference evidence="4 5" key="1">
    <citation type="submission" date="2019-08" db="EMBL/GenBank/DDBJ databases">
        <title>Draft genome sequences of two oriental melons (Cucumis melo L. var makuwa).</title>
        <authorList>
            <person name="Kwon S.-Y."/>
        </authorList>
    </citation>
    <scope>NUCLEOTIDE SEQUENCE [LARGE SCALE GENOMIC DNA]</scope>
    <source>
        <strain evidence="5">cv. Chang Bougi</strain>
        <strain evidence="4">cv. SW 3</strain>
        <tissue evidence="3">Leaf</tissue>
    </source>
</reference>
<evidence type="ECO:0000313" key="5">
    <source>
        <dbReference type="Proteomes" id="UP000321947"/>
    </source>
</evidence>
<dbReference type="EMBL" id="SSTD01015999">
    <property type="protein sequence ID" value="TYK01909.1"/>
    <property type="molecule type" value="Genomic_DNA"/>
</dbReference>
<keyword evidence="1" id="KW-0175">Coiled coil</keyword>
<name>A0A5D3BUY9_CUCMM</name>
<sequence>MFVCPKAPLEKVISTHAPLKIFTFSVDEKTSAIKEALTLMGQLQGDAKVIQERVAQLSLEKKELDSRLHSINAKFEQLSILSCEKTKVINKQELEVARSKTKSTPLKAPLLLPTKPSLAMVCKSIEAICEEFKSFKWKL</sequence>
<dbReference type="EMBL" id="SSTE01010863">
    <property type="protein sequence ID" value="KAA0052355.1"/>
    <property type="molecule type" value="Genomic_DNA"/>
</dbReference>
<evidence type="ECO:0000313" key="4">
    <source>
        <dbReference type="Proteomes" id="UP000321393"/>
    </source>
</evidence>
<accession>A0A5D3BUY9</accession>
<feature type="coiled-coil region" evidence="1">
    <location>
        <begin position="47"/>
        <end position="74"/>
    </location>
</feature>
<evidence type="ECO:0000256" key="1">
    <source>
        <dbReference type="SAM" id="Coils"/>
    </source>
</evidence>